<sequence length="216" mass="24203">MRLRLVCLPHKKKKAILRDVILLLRRDHTLLGDMFEALYSNCLVFLRCLSNSVIVGCEGPSTPYRFLTSPLGLSKRDAFSAVTAFAAPKKEAFVQFQTTLSHFFFFLGGESFPTFAFLDGGLGCAHHVSLDGQSHTLLAVVRASTVFVSSHPPRNKKGEETRRRRNVWLFAWVMSSLKTYLHAGTFAAHVLFFALCGICCDLFGQPFTLSYDCELQ</sequence>
<dbReference type="EMBL" id="GIFC01014357">
    <property type="protein sequence ID" value="MXU96440.1"/>
    <property type="molecule type" value="Transcribed_RNA"/>
</dbReference>
<organism evidence="1">
    <name type="scientific">Ixodes ricinus</name>
    <name type="common">Common tick</name>
    <name type="synonym">Acarus ricinus</name>
    <dbReference type="NCBI Taxonomy" id="34613"/>
    <lineage>
        <taxon>Eukaryota</taxon>
        <taxon>Metazoa</taxon>
        <taxon>Ecdysozoa</taxon>
        <taxon>Arthropoda</taxon>
        <taxon>Chelicerata</taxon>
        <taxon>Arachnida</taxon>
        <taxon>Acari</taxon>
        <taxon>Parasitiformes</taxon>
        <taxon>Ixodida</taxon>
        <taxon>Ixodoidea</taxon>
        <taxon>Ixodidae</taxon>
        <taxon>Ixodinae</taxon>
        <taxon>Ixodes</taxon>
    </lineage>
</organism>
<dbReference type="AlphaFoldDB" id="A0A6B0V2E9"/>
<evidence type="ECO:0000313" key="1">
    <source>
        <dbReference type="EMBL" id="MXU96440.1"/>
    </source>
</evidence>
<proteinExistence type="predicted"/>
<name>A0A6B0V2E9_IXORI</name>
<protein>
    <submittedName>
        <fullName evidence="1">Uncharacterized protein</fullName>
    </submittedName>
</protein>
<reference evidence="1" key="1">
    <citation type="submission" date="2019-12" db="EMBL/GenBank/DDBJ databases">
        <title>An insight into the sialome of adult female Ixodes ricinus ticks feeding for 6 days.</title>
        <authorList>
            <person name="Perner J."/>
            <person name="Ribeiro J.M.C."/>
        </authorList>
    </citation>
    <scope>NUCLEOTIDE SEQUENCE</scope>
    <source>
        <strain evidence="1">Semi-engorged</strain>
        <tissue evidence="1">Salivary glands</tissue>
    </source>
</reference>
<accession>A0A6B0V2E9</accession>